<dbReference type="Gene3D" id="3.30.390.10">
    <property type="entry name" value="Enolase-like, N-terminal domain"/>
    <property type="match status" value="1"/>
</dbReference>
<dbReference type="InterPro" id="IPR013341">
    <property type="entry name" value="Mandelate_racemase_N_dom"/>
</dbReference>
<reference evidence="4" key="1">
    <citation type="journal article" date="2014" name="Int. J. Syst. Evol. Microbiol.">
        <title>Complete genome sequence of Corynebacterium casei LMG S-19264T (=DSM 44701T), isolated from a smear-ripened cheese.</title>
        <authorList>
            <consortium name="US DOE Joint Genome Institute (JGI-PGF)"/>
            <person name="Walter F."/>
            <person name="Albersmeier A."/>
            <person name="Kalinowski J."/>
            <person name="Ruckert C."/>
        </authorList>
    </citation>
    <scope>NUCLEOTIDE SEQUENCE</scope>
    <source>
        <strain evidence="4">JCM 3090</strain>
    </source>
</reference>
<evidence type="ECO:0000256" key="1">
    <source>
        <dbReference type="SAM" id="MobiDB-lite"/>
    </source>
</evidence>
<dbReference type="AlphaFoldDB" id="A0A8J3F9Z8"/>
<dbReference type="RefSeq" id="WP_189169800.1">
    <property type="nucleotide sequence ID" value="NZ_BMQB01000003.1"/>
</dbReference>
<dbReference type="Pfam" id="PF02746">
    <property type="entry name" value="MR_MLE_N"/>
    <property type="match status" value="1"/>
</dbReference>
<dbReference type="InterPro" id="IPR034593">
    <property type="entry name" value="DgoD-like"/>
</dbReference>
<dbReference type="EMBL" id="BMQB01000003">
    <property type="protein sequence ID" value="GGJ90424.1"/>
    <property type="molecule type" value="Genomic_DNA"/>
</dbReference>
<keyword evidence="5" id="KW-1185">Reference proteome</keyword>
<sequence>MSAPVITDADVTERAALAGAGDDHHFVAVTAGEWRGWYGAVSRPVAVRAAKLASLLTGHSVDDHAGILAKLTPHAVDSVDSWAIGALDCAVWDLHAKHTNLPVAALLTGQAPAAVDLYASWLNLDLHRPYATRDMVELARQGWLFTKWALRRPFNRPDTAAQDLATAVTQVAAIVGQPAAFDALFTWNNDLLRRFRSWVDLAALRWLEDPLAATDATGYRTFTRRLPIAVGERLSLDMDPADVLGFGPAALTLDVVGCGGLTRAIGLAERAHRAGILTYPHGRSFVAGVHLAAAMPHAVRAVEYQLPWMPRRQRLLAHDWTPDSGRLPAPGEPGLGADPRSL</sequence>
<dbReference type="SUPFAM" id="SSF51604">
    <property type="entry name" value="Enolase C-terminal domain-like"/>
    <property type="match status" value="1"/>
</dbReference>
<gene>
    <name evidence="4" type="ORF">GCM10010123_20370</name>
</gene>
<feature type="domain" description="Enolase C-terminal" evidence="3">
    <location>
        <begin position="141"/>
        <end position="339"/>
    </location>
</feature>
<reference evidence="4" key="2">
    <citation type="submission" date="2020-09" db="EMBL/GenBank/DDBJ databases">
        <authorList>
            <person name="Sun Q."/>
            <person name="Ohkuma M."/>
        </authorList>
    </citation>
    <scope>NUCLEOTIDE SEQUENCE</scope>
    <source>
        <strain evidence="4">JCM 3090</strain>
    </source>
</reference>
<accession>A0A8J3F9Z8</accession>
<comment type="caution">
    <text evidence="4">The sequence shown here is derived from an EMBL/GenBank/DDBJ whole genome shotgun (WGS) entry which is preliminary data.</text>
</comment>
<evidence type="ECO:0000313" key="4">
    <source>
        <dbReference type="EMBL" id="GGJ90424.1"/>
    </source>
</evidence>
<evidence type="ECO:0000259" key="3">
    <source>
        <dbReference type="Pfam" id="PF13378"/>
    </source>
</evidence>
<name>A0A8J3F9Z8_9ACTN</name>
<dbReference type="Pfam" id="PF13378">
    <property type="entry name" value="MR_MLE_C"/>
    <property type="match status" value="1"/>
</dbReference>
<dbReference type="PANTHER" id="PTHR48080">
    <property type="entry name" value="D-GALACTONATE DEHYDRATASE-RELATED"/>
    <property type="match status" value="1"/>
</dbReference>
<feature type="region of interest" description="Disordered" evidence="1">
    <location>
        <begin position="320"/>
        <end position="342"/>
    </location>
</feature>
<evidence type="ECO:0000313" key="5">
    <source>
        <dbReference type="Proteomes" id="UP000649739"/>
    </source>
</evidence>
<dbReference type="Gene3D" id="3.20.20.120">
    <property type="entry name" value="Enolase-like C-terminal domain"/>
    <property type="match status" value="1"/>
</dbReference>
<proteinExistence type="predicted"/>
<dbReference type="InterPro" id="IPR036849">
    <property type="entry name" value="Enolase-like_C_sf"/>
</dbReference>
<dbReference type="InterPro" id="IPR029065">
    <property type="entry name" value="Enolase_C-like"/>
</dbReference>
<protein>
    <recommendedName>
        <fullName evidence="6">Mandelate racemase</fullName>
    </recommendedName>
</protein>
<dbReference type="SUPFAM" id="SSF54826">
    <property type="entry name" value="Enolase N-terminal domain-like"/>
    <property type="match status" value="1"/>
</dbReference>
<evidence type="ECO:0000259" key="2">
    <source>
        <dbReference type="Pfam" id="PF02746"/>
    </source>
</evidence>
<dbReference type="Proteomes" id="UP000649739">
    <property type="component" value="Unassembled WGS sequence"/>
</dbReference>
<feature type="domain" description="Mandelate racemase/muconate lactonizing enzyme N-terminal" evidence="2">
    <location>
        <begin position="50"/>
        <end position="107"/>
    </location>
</feature>
<evidence type="ECO:0008006" key="6">
    <source>
        <dbReference type="Google" id="ProtNLM"/>
    </source>
</evidence>
<organism evidence="4 5">
    <name type="scientific">Pilimelia anulata</name>
    <dbReference type="NCBI Taxonomy" id="53371"/>
    <lineage>
        <taxon>Bacteria</taxon>
        <taxon>Bacillati</taxon>
        <taxon>Actinomycetota</taxon>
        <taxon>Actinomycetes</taxon>
        <taxon>Micromonosporales</taxon>
        <taxon>Micromonosporaceae</taxon>
        <taxon>Pilimelia</taxon>
    </lineage>
</organism>
<dbReference type="InterPro" id="IPR029017">
    <property type="entry name" value="Enolase-like_N"/>
</dbReference>